<dbReference type="Gene3D" id="1.10.10.1550">
    <property type="entry name" value="ROS/MUCR transcriptional regulator protein"/>
    <property type="match status" value="1"/>
</dbReference>
<gene>
    <name evidence="5" type="ORF">GGD45_003452</name>
    <name evidence="6" type="ORF">GXW80_06745</name>
</gene>
<dbReference type="Proteomes" id="UP000471190">
    <property type="component" value="Unassembled WGS sequence"/>
</dbReference>
<evidence type="ECO:0000313" key="5">
    <source>
        <dbReference type="EMBL" id="MBB6493026.1"/>
    </source>
</evidence>
<comment type="similarity">
    <text evidence="1">Belongs to the ros/MucR family.</text>
</comment>
<dbReference type="InterPro" id="IPR008807">
    <property type="entry name" value="ROS_MUCR"/>
</dbReference>
<dbReference type="GO" id="GO:0008270">
    <property type="term" value="F:zinc ion binding"/>
    <property type="evidence" value="ECO:0007669"/>
    <property type="project" value="InterPro"/>
</dbReference>
<reference evidence="5 8" key="2">
    <citation type="submission" date="2020-08" db="EMBL/GenBank/DDBJ databases">
        <title>Genomic Encyclopedia of Type Strains, Phase IV (KMG-V): Genome sequencing to study the core and pangenomes of soil and plant-associated prokaryotes.</title>
        <authorList>
            <person name="Whitman W."/>
        </authorList>
    </citation>
    <scope>NUCLEOTIDE SEQUENCE [LARGE SCALE GENOMIC DNA]</scope>
    <source>
        <strain evidence="5 8">SEMIA 4059</strain>
    </source>
</reference>
<dbReference type="InterPro" id="IPR041920">
    <property type="entry name" value="ROS/MUCR_sf"/>
</dbReference>
<dbReference type="GO" id="GO:0003677">
    <property type="term" value="F:DNA binding"/>
    <property type="evidence" value="ECO:0007669"/>
    <property type="project" value="UniProtKB-KW"/>
</dbReference>
<comment type="caution">
    <text evidence="6">The sequence shown here is derived from an EMBL/GenBank/DDBJ whole genome shotgun (WGS) entry which is preliminary data.</text>
</comment>
<accession>A0A6P1C150</accession>
<keyword evidence="3" id="KW-0238">DNA-binding</keyword>
<keyword evidence="8" id="KW-1185">Reference proteome</keyword>
<keyword evidence="4" id="KW-0804">Transcription</keyword>
<protein>
    <submittedName>
        <fullName evidence="5 6">Transcriptional regulator</fullName>
    </submittedName>
</protein>
<dbReference type="AlphaFoldDB" id="A0A6P1C150"/>
<dbReference type="GO" id="GO:0006355">
    <property type="term" value="P:regulation of DNA-templated transcription"/>
    <property type="evidence" value="ECO:0007669"/>
    <property type="project" value="InterPro"/>
</dbReference>
<evidence type="ECO:0000256" key="3">
    <source>
        <dbReference type="ARBA" id="ARBA00023125"/>
    </source>
</evidence>
<dbReference type="RefSeq" id="WP_015342785.1">
    <property type="nucleotide sequence ID" value="NZ_JAADZA010000005.1"/>
</dbReference>
<evidence type="ECO:0000313" key="8">
    <source>
        <dbReference type="Proteomes" id="UP000526625"/>
    </source>
</evidence>
<dbReference type="EMBL" id="JAADZA010000005">
    <property type="protein sequence ID" value="NEV10688.1"/>
    <property type="molecule type" value="Genomic_DNA"/>
</dbReference>
<sequence length="157" mass="17215">MKTGNTVAGERFLELTGKIVSAYVLNNTLAMKDLSRLIAETYSALAGSQQLVPSTAPMEKSQKPAVPIKKSITDHYLVCLEDGGKYKSLKRHLNSKYGLTPEEYRRKWGLPADYPMVCASYAAARSTLAKKALLGHAKGATEIPPVVEPPRRQRKIG</sequence>
<keyword evidence="2" id="KW-0805">Transcription regulation</keyword>
<evidence type="ECO:0000256" key="4">
    <source>
        <dbReference type="ARBA" id="ARBA00023163"/>
    </source>
</evidence>
<evidence type="ECO:0000313" key="7">
    <source>
        <dbReference type="Proteomes" id="UP000471190"/>
    </source>
</evidence>
<proteinExistence type="inferred from homology"/>
<evidence type="ECO:0000256" key="1">
    <source>
        <dbReference type="ARBA" id="ARBA00007031"/>
    </source>
</evidence>
<reference evidence="6 7" key="1">
    <citation type="submission" date="2020-02" db="EMBL/GenBank/DDBJ databases">
        <title>Draft genome sequence of Rhizobium tropici.</title>
        <authorList>
            <person name="Khayi S."/>
            <person name="Jemo M."/>
        </authorList>
    </citation>
    <scope>NUCLEOTIDE SEQUENCE [LARGE SCALE GENOMIC DNA]</scope>
    <source>
        <strain evidence="6 7">A12</strain>
    </source>
</reference>
<dbReference type="Pfam" id="PF05443">
    <property type="entry name" value="ROS_MUCR"/>
    <property type="match status" value="1"/>
</dbReference>
<name>A0A6P1C150_RHITR</name>
<organism evidence="6 7">
    <name type="scientific">Rhizobium tropici</name>
    <dbReference type="NCBI Taxonomy" id="398"/>
    <lineage>
        <taxon>Bacteria</taxon>
        <taxon>Pseudomonadati</taxon>
        <taxon>Pseudomonadota</taxon>
        <taxon>Alphaproteobacteria</taxon>
        <taxon>Hyphomicrobiales</taxon>
        <taxon>Rhizobiaceae</taxon>
        <taxon>Rhizobium/Agrobacterium group</taxon>
        <taxon>Rhizobium</taxon>
    </lineage>
</organism>
<dbReference type="Proteomes" id="UP000526625">
    <property type="component" value="Unassembled WGS sequence"/>
</dbReference>
<dbReference type="EMBL" id="JACHBF010000009">
    <property type="protein sequence ID" value="MBB6493026.1"/>
    <property type="molecule type" value="Genomic_DNA"/>
</dbReference>
<evidence type="ECO:0000256" key="2">
    <source>
        <dbReference type="ARBA" id="ARBA00023015"/>
    </source>
</evidence>
<evidence type="ECO:0000313" key="6">
    <source>
        <dbReference type="EMBL" id="NEV10688.1"/>
    </source>
</evidence>